<reference evidence="6 7" key="1">
    <citation type="submission" date="2013-02" db="EMBL/GenBank/DDBJ databases">
        <title>The Genome Sequence of Acinetobacter schindleri NIPH 900.</title>
        <authorList>
            <consortium name="The Broad Institute Genome Sequencing Platform"/>
            <consortium name="The Broad Institute Genome Sequencing Center for Infectious Disease"/>
            <person name="Cerqueira G."/>
            <person name="Feldgarden M."/>
            <person name="Courvalin P."/>
            <person name="Perichon B."/>
            <person name="Grillot-Courvalin C."/>
            <person name="Clermont D."/>
            <person name="Rocha E."/>
            <person name="Yoon E.-J."/>
            <person name="Nemec A."/>
            <person name="Walker B."/>
            <person name="Young S.K."/>
            <person name="Zeng Q."/>
            <person name="Gargeya S."/>
            <person name="Fitzgerald M."/>
            <person name="Haas B."/>
            <person name="Abouelleil A."/>
            <person name="Alvarado L."/>
            <person name="Arachchi H.M."/>
            <person name="Berlin A.M."/>
            <person name="Chapman S.B."/>
            <person name="Dewar J."/>
            <person name="Goldberg J."/>
            <person name="Griggs A."/>
            <person name="Gujja S."/>
            <person name="Hansen M."/>
            <person name="Howarth C."/>
            <person name="Imamovic A."/>
            <person name="Larimer J."/>
            <person name="McCowan C."/>
            <person name="Murphy C."/>
            <person name="Neiman D."/>
            <person name="Pearson M."/>
            <person name="Priest M."/>
            <person name="Roberts A."/>
            <person name="Saif S."/>
            <person name="Shea T."/>
            <person name="Sisk P."/>
            <person name="Sykes S."/>
            <person name="Wortman J."/>
            <person name="Nusbaum C."/>
            <person name="Birren B."/>
        </authorList>
    </citation>
    <scope>NUCLEOTIDE SEQUENCE [LARGE SCALE GENOMIC DNA]</scope>
    <source>
        <strain evidence="6 7">NIPH 900</strain>
    </source>
</reference>
<gene>
    <name evidence="6" type="ORF">F965_02870</name>
</gene>
<dbReference type="InterPro" id="IPR011010">
    <property type="entry name" value="DNA_brk_join_enz"/>
</dbReference>
<protein>
    <recommendedName>
        <fullName evidence="5">Tyr recombinase domain-containing protein</fullName>
    </recommendedName>
</protein>
<name>N8XS28_9GAMM</name>
<evidence type="ECO:0000256" key="4">
    <source>
        <dbReference type="ARBA" id="ARBA00023172"/>
    </source>
</evidence>
<keyword evidence="4" id="KW-0233">DNA recombination</keyword>
<keyword evidence="7" id="KW-1185">Reference proteome</keyword>
<dbReference type="CDD" id="cd00801">
    <property type="entry name" value="INT_P4_C"/>
    <property type="match status" value="1"/>
</dbReference>
<evidence type="ECO:0000256" key="2">
    <source>
        <dbReference type="ARBA" id="ARBA00022908"/>
    </source>
</evidence>
<dbReference type="PATRIC" id="fig|1217675.3.peg.2783"/>
<evidence type="ECO:0000256" key="1">
    <source>
        <dbReference type="ARBA" id="ARBA00008857"/>
    </source>
</evidence>
<dbReference type="Gene3D" id="1.10.150.130">
    <property type="match status" value="1"/>
</dbReference>
<dbReference type="EMBL" id="APPI01000024">
    <property type="protein sequence ID" value="ENV11859.1"/>
    <property type="molecule type" value="Genomic_DNA"/>
</dbReference>
<organism evidence="6 7">
    <name type="scientific">Acinetobacter schindleri NIPH 900</name>
    <dbReference type="NCBI Taxonomy" id="1217675"/>
    <lineage>
        <taxon>Bacteria</taxon>
        <taxon>Pseudomonadati</taxon>
        <taxon>Pseudomonadota</taxon>
        <taxon>Gammaproteobacteria</taxon>
        <taxon>Moraxellales</taxon>
        <taxon>Moraxellaceae</taxon>
        <taxon>Acinetobacter</taxon>
    </lineage>
</organism>
<proteinExistence type="inferred from homology"/>
<dbReference type="InterPro" id="IPR010998">
    <property type="entry name" value="Integrase_recombinase_N"/>
</dbReference>
<evidence type="ECO:0000313" key="7">
    <source>
        <dbReference type="Proteomes" id="UP000018438"/>
    </source>
</evidence>
<dbReference type="PROSITE" id="PS51898">
    <property type="entry name" value="TYR_RECOMBINASE"/>
    <property type="match status" value="1"/>
</dbReference>
<dbReference type="HOGENOM" id="CLU_027562_0_0_6"/>
<sequence>MALDIESKDYRFTVAEKFYLLVKKTGKKYWQLKYKKENGQWSFHNIGVFPTVNLKQARKLADEFFEQLDQGDFSFGKNTKLDKYKLITLMESWLKISKLKWCKKYTTSVFNAIRNHVYPEFGERDFRGIKSQEWLSFFQGLWGKKLKSVMDKLYGFVNSAYIWAAIEYEFHTNPLPAIKKFIPKYEKQGLKRIDISELDQYLKDIRAYDIEYVSIGLELVLLLFPRNKEFRQAKWEQFNLEKKYWIKPKEIMKNGKGHKVSLSRQAVELLKRLKAIQKPSVYLFPKRGDANSYMSEGPFNTALEKMGYKDRMSMHGVRYLASTALNNAFSSKPQVIEAALSHQKKGVKGIYDKADHFEELARLMQWWADYINNPHIKRKTKIPKIYRVNKRTKS</sequence>
<dbReference type="InterPro" id="IPR013762">
    <property type="entry name" value="Integrase-like_cat_sf"/>
</dbReference>
<dbReference type="GO" id="GO:0006310">
    <property type="term" value="P:DNA recombination"/>
    <property type="evidence" value="ECO:0007669"/>
    <property type="project" value="UniProtKB-KW"/>
</dbReference>
<evidence type="ECO:0000256" key="3">
    <source>
        <dbReference type="ARBA" id="ARBA00023125"/>
    </source>
</evidence>
<dbReference type="PANTHER" id="PTHR30629">
    <property type="entry name" value="PROPHAGE INTEGRASE"/>
    <property type="match status" value="1"/>
</dbReference>
<dbReference type="Pfam" id="PF13356">
    <property type="entry name" value="Arm-DNA-bind_3"/>
    <property type="match status" value="1"/>
</dbReference>
<dbReference type="Proteomes" id="UP000018438">
    <property type="component" value="Unassembled WGS sequence"/>
</dbReference>
<dbReference type="InterPro" id="IPR025166">
    <property type="entry name" value="Integrase_DNA_bind_dom"/>
</dbReference>
<feature type="domain" description="Tyr recombinase" evidence="5">
    <location>
        <begin position="188"/>
        <end position="365"/>
    </location>
</feature>
<dbReference type="Pfam" id="PF00589">
    <property type="entry name" value="Phage_integrase"/>
    <property type="match status" value="1"/>
</dbReference>
<evidence type="ECO:0000259" key="5">
    <source>
        <dbReference type="PROSITE" id="PS51898"/>
    </source>
</evidence>
<dbReference type="Gene3D" id="1.10.443.10">
    <property type="entry name" value="Intergrase catalytic core"/>
    <property type="match status" value="1"/>
</dbReference>
<dbReference type="InterPro" id="IPR038488">
    <property type="entry name" value="Integrase_DNA-bd_sf"/>
</dbReference>
<dbReference type="InterPro" id="IPR002104">
    <property type="entry name" value="Integrase_catalytic"/>
</dbReference>
<comment type="similarity">
    <text evidence="1">Belongs to the 'phage' integrase family.</text>
</comment>
<accession>N8XS28</accession>
<keyword evidence="2" id="KW-0229">DNA integration</keyword>
<dbReference type="GO" id="GO:0015074">
    <property type="term" value="P:DNA integration"/>
    <property type="evidence" value="ECO:0007669"/>
    <property type="project" value="UniProtKB-KW"/>
</dbReference>
<dbReference type="PANTHER" id="PTHR30629:SF2">
    <property type="entry name" value="PROPHAGE INTEGRASE INTS-RELATED"/>
    <property type="match status" value="1"/>
</dbReference>
<dbReference type="Gene3D" id="3.30.160.390">
    <property type="entry name" value="Integrase, DNA-binding domain"/>
    <property type="match status" value="1"/>
</dbReference>
<comment type="caution">
    <text evidence="6">The sequence shown here is derived from an EMBL/GenBank/DDBJ whole genome shotgun (WGS) entry which is preliminary data.</text>
</comment>
<keyword evidence="3" id="KW-0238">DNA-binding</keyword>
<dbReference type="GO" id="GO:0003677">
    <property type="term" value="F:DNA binding"/>
    <property type="evidence" value="ECO:0007669"/>
    <property type="project" value="UniProtKB-KW"/>
</dbReference>
<evidence type="ECO:0000313" key="6">
    <source>
        <dbReference type="EMBL" id="ENV11859.1"/>
    </source>
</evidence>
<dbReference type="AlphaFoldDB" id="N8XS28"/>
<dbReference type="SUPFAM" id="SSF56349">
    <property type="entry name" value="DNA breaking-rejoining enzymes"/>
    <property type="match status" value="1"/>
</dbReference>
<dbReference type="InterPro" id="IPR050808">
    <property type="entry name" value="Phage_Integrase"/>
</dbReference>